<keyword evidence="1" id="KW-0489">Methyltransferase</keyword>
<feature type="domain" description="Methyltransferase" evidence="4">
    <location>
        <begin position="31"/>
        <end position="128"/>
    </location>
</feature>
<dbReference type="EMBL" id="NGFN01000091">
    <property type="protein sequence ID" value="OUD02103.1"/>
    <property type="molecule type" value="Genomic_DNA"/>
</dbReference>
<dbReference type="GO" id="GO:0008168">
    <property type="term" value="F:methyltransferase activity"/>
    <property type="evidence" value="ECO:0007669"/>
    <property type="project" value="UniProtKB-KW"/>
</dbReference>
<keyword evidence="2" id="KW-0808">Transferase</keyword>
<dbReference type="InterPro" id="IPR029063">
    <property type="entry name" value="SAM-dependent_MTases_sf"/>
</dbReference>
<reference evidence="5 6" key="1">
    <citation type="submission" date="2017-05" db="EMBL/GenBank/DDBJ databases">
        <title>Biotechnological potential of actinobacteria isolated from South African environments.</title>
        <authorList>
            <person name="Le Roes-Hill M."/>
            <person name="Prins A."/>
            <person name="Durrell K.A."/>
        </authorList>
    </citation>
    <scope>NUCLEOTIDE SEQUENCE [LARGE SCALE GENOMIC DNA]</scope>
    <source>
        <strain evidence="5 6">HMC13</strain>
    </source>
</reference>
<dbReference type="GO" id="GO:0032259">
    <property type="term" value="P:methylation"/>
    <property type="evidence" value="ECO:0007669"/>
    <property type="project" value="UniProtKB-KW"/>
</dbReference>
<dbReference type="PANTHER" id="PTHR43464">
    <property type="entry name" value="METHYLTRANSFERASE"/>
    <property type="match status" value="1"/>
</dbReference>
<accession>A0A243S3D7</accession>
<keyword evidence="6" id="KW-1185">Reference proteome</keyword>
<evidence type="ECO:0000256" key="1">
    <source>
        <dbReference type="ARBA" id="ARBA00022603"/>
    </source>
</evidence>
<keyword evidence="3" id="KW-0949">S-adenosyl-L-methionine</keyword>
<dbReference type="Proteomes" id="UP000195105">
    <property type="component" value="Unassembled WGS sequence"/>
</dbReference>
<evidence type="ECO:0000313" key="6">
    <source>
        <dbReference type="Proteomes" id="UP000195105"/>
    </source>
</evidence>
<dbReference type="PANTHER" id="PTHR43464:SF19">
    <property type="entry name" value="UBIQUINONE BIOSYNTHESIS O-METHYLTRANSFERASE, MITOCHONDRIAL"/>
    <property type="match status" value="1"/>
</dbReference>
<dbReference type="SUPFAM" id="SSF53335">
    <property type="entry name" value="S-adenosyl-L-methionine-dependent methyltransferases"/>
    <property type="match status" value="1"/>
</dbReference>
<proteinExistence type="predicted"/>
<comment type="caution">
    <text evidence="5">The sequence shown here is derived from an EMBL/GenBank/DDBJ whole genome shotgun (WGS) entry which is preliminary data.</text>
</comment>
<dbReference type="Gene3D" id="3.40.50.150">
    <property type="entry name" value="Vaccinia Virus protein VP39"/>
    <property type="match status" value="1"/>
</dbReference>
<evidence type="ECO:0000256" key="3">
    <source>
        <dbReference type="ARBA" id="ARBA00022691"/>
    </source>
</evidence>
<dbReference type="RefSeq" id="WP_086601694.1">
    <property type="nucleotide sequence ID" value="NZ_NGFN01000091.1"/>
</dbReference>
<dbReference type="InterPro" id="IPR041698">
    <property type="entry name" value="Methyltransf_25"/>
</dbReference>
<dbReference type="CDD" id="cd02440">
    <property type="entry name" value="AdoMet_MTases"/>
    <property type="match status" value="1"/>
</dbReference>
<dbReference type="Pfam" id="PF13649">
    <property type="entry name" value="Methyltransf_25"/>
    <property type="match status" value="1"/>
</dbReference>
<organism evidence="5 6">
    <name type="scientific">Streptomyces swartbergensis</name>
    <dbReference type="NCBI Taxonomy" id="487165"/>
    <lineage>
        <taxon>Bacteria</taxon>
        <taxon>Bacillati</taxon>
        <taxon>Actinomycetota</taxon>
        <taxon>Actinomycetes</taxon>
        <taxon>Kitasatosporales</taxon>
        <taxon>Streptomycetaceae</taxon>
        <taxon>Streptomyces</taxon>
    </lineage>
</organism>
<gene>
    <name evidence="5" type="ORF">CA983_16680</name>
</gene>
<sequence>MGADRGLSTIDVPERLTWAVQILDPAADDRVLEIGCGRGVAVALICDRLVTGTVTGIDRSAKAVEAARRRNSDALATGRAAFHTVSLEDADFATGSFDRILAVNVNVFWTRPADRELAALRRWLTPGGLLCLCWEPPDGKRAGEIAAKVEPAVAGHGFATEVRRAATARGGDLVGVLGRAIGPGRLSGEGRPGRS</sequence>
<evidence type="ECO:0000259" key="4">
    <source>
        <dbReference type="Pfam" id="PF13649"/>
    </source>
</evidence>
<protein>
    <recommendedName>
        <fullName evidence="4">Methyltransferase domain-containing protein</fullName>
    </recommendedName>
</protein>
<dbReference type="AlphaFoldDB" id="A0A243S3D7"/>
<name>A0A243S3D7_9ACTN</name>
<evidence type="ECO:0000313" key="5">
    <source>
        <dbReference type="EMBL" id="OUD02103.1"/>
    </source>
</evidence>
<evidence type="ECO:0000256" key="2">
    <source>
        <dbReference type="ARBA" id="ARBA00022679"/>
    </source>
</evidence>